<dbReference type="PANTHER" id="PTHR43591:SF24">
    <property type="entry name" value="2-METHOXY-6-POLYPRENYL-1,4-BENZOQUINOL METHYLASE, MITOCHONDRIAL"/>
    <property type="match status" value="1"/>
</dbReference>
<feature type="domain" description="Methyltransferase type 11" evidence="1">
    <location>
        <begin position="48"/>
        <end position="136"/>
    </location>
</feature>
<dbReference type="AlphaFoldDB" id="A0A6V8KL56"/>
<reference evidence="2 3" key="1">
    <citation type="submission" date="2020-03" db="EMBL/GenBank/DDBJ databases">
        <title>Whole genome shotgun sequence of Phytohabitans houttuyneae NBRC 108639.</title>
        <authorList>
            <person name="Komaki H."/>
            <person name="Tamura T."/>
        </authorList>
    </citation>
    <scope>NUCLEOTIDE SEQUENCE [LARGE SCALE GENOMIC DNA]</scope>
    <source>
        <strain evidence="2 3">NBRC 108639</strain>
    </source>
</reference>
<dbReference type="SUPFAM" id="SSF53335">
    <property type="entry name" value="S-adenosyl-L-methionine-dependent methyltransferases"/>
    <property type="match status" value="1"/>
</dbReference>
<dbReference type="CDD" id="cd02440">
    <property type="entry name" value="AdoMet_MTases"/>
    <property type="match status" value="1"/>
</dbReference>
<protein>
    <recommendedName>
        <fullName evidence="1">Methyltransferase type 11 domain-containing protein</fullName>
    </recommendedName>
</protein>
<sequence length="244" mass="26062">MVGMGEARYDGHADWYDETFGDYGAEAGSGGVLARLLGPADPGDPVCVDVGCGTGLHFAAVRACGYTVVGVDFSADQLRRATTRGRYVLRGDARRLPLATASAATVLMTFTHTDIDDFPAAVAEAARVLRPGGRLVYLGVHPAFVGAFVDRGGEREGGELRVTRGYGDERLQRDDSGRFPVRSRVGARNLTLATFLGAFLAPPALRLSSVEELDTRLRPWRPDASDGRVVPWNLAVTAVRSRAG</sequence>
<accession>A0A6V8KL56</accession>
<proteinExistence type="predicted"/>
<evidence type="ECO:0000313" key="2">
    <source>
        <dbReference type="EMBL" id="GFJ82909.1"/>
    </source>
</evidence>
<dbReference type="Proteomes" id="UP000482800">
    <property type="component" value="Unassembled WGS sequence"/>
</dbReference>
<dbReference type="PANTHER" id="PTHR43591">
    <property type="entry name" value="METHYLTRANSFERASE"/>
    <property type="match status" value="1"/>
</dbReference>
<comment type="caution">
    <text evidence="2">The sequence shown here is derived from an EMBL/GenBank/DDBJ whole genome shotgun (WGS) entry which is preliminary data.</text>
</comment>
<evidence type="ECO:0000313" key="3">
    <source>
        <dbReference type="Proteomes" id="UP000482800"/>
    </source>
</evidence>
<dbReference type="InterPro" id="IPR013216">
    <property type="entry name" value="Methyltransf_11"/>
</dbReference>
<name>A0A6V8KL56_9ACTN</name>
<dbReference type="EMBL" id="BLPF01000002">
    <property type="protein sequence ID" value="GFJ82909.1"/>
    <property type="molecule type" value="Genomic_DNA"/>
</dbReference>
<evidence type="ECO:0000259" key="1">
    <source>
        <dbReference type="Pfam" id="PF08241"/>
    </source>
</evidence>
<reference evidence="2 3" key="2">
    <citation type="submission" date="2020-03" db="EMBL/GenBank/DDBJ databases">
        <authorList>
            <person name="Ichikawa N."/>
            <person name="Kimura A."/>
            <person name="Kitahashi Y."/>
            <person name="Uohara A."/>
        </authorList>
    </citation>
    <scope>NUCLEOTIDE SEQUENCE [LARGE SCALE GENOMIC DNA]</scope>
    <source>
        <strain evidence="2 3">NBRC 108639</strain>
    </source>
</reference>
<dbReference type="GO" id="GO:0008757">
    <property type="term" value="F:S-adenosylmethionine-dependent methyltransferase activity"/>
    <property type="evidence" value="ECO:0007669"/>
    <property type="project" value="InterPro"/>
</dbReference>
<dbReference type="Gene3D" id="3.40.50.150">
    <property type="entry name" value="Vaccinia Virus protein VP39"/>
    <property type="match status" value="1"/>
</dbReference>
<dbReference type="InterPro" id="IPR029063">
    <property type="entry name" value="SAM-dependent_MTases_sf"/>
</dbReference>
<dbReference type="Pfam" id="PF08241">
    <property type="entry name" value="Methyltransf_11"/>
    <property type="match status" value="1"/>
</dbReference>
<gene>
    <name evidence="2" type="ORF">Phou_070890</name>
</gene>
<keyword evidence="3" id="KW-1185">Reference proteome</keyword>
<organism evidence="2 3">
    <name type="scientific">Phytohabitans houttuyneae</name>
    <dbReference type="NCBI Taxonomy" id="1076126"/>
    <lineage>
        <taxon>Bacteria</taxon>
        <taxon>Bacillati</taxon>
        <taxon>Actinomycetota</taxon>
        <taxon>Actinomycetes</taxon>
        <taxon>Micromonosporales</taxon>
        <taxon>Micromonosporaceae</taxon>
    </lineage>
</organism>